<comment type="cofactor">
    <cofactor evidence="15">
        <name>heme b</name>
        <dbReference type="ChEBI" id="CHEBI:60344"/>
    </cofactor>
    <text evidence="15">Binds 1 heme b (iron(II)-protoporphyrin IX) group per subunit.</text>
</comment>
<keyword evidence="13" id="KW-0376">Hydrogen peroxide</keyword>
<keyword evidence="3" id="KW-0964">Secreted</keyword>
<dbReference type="Proteomes" id="UP000305067">
    <property type="component" value="Unassembled WGS sequence"/>
</dbReference>
<dbReference type="EMBL" id="ML178820">
    <property type="protein sequence ID" value="TFL03280.1"/>
    <property type="molecule type" value="Genomic_DNA"/>
</dbReference>
<keyword evidence="10 15" id="KW-0408">Iron</keyword>
<dbReference type="GO" id="GO:0042744">
    <property type="term" value="P:hydrogen peroxide catabolic process"/>
    <property type="evidence" value="ECO:0007669"/>
    <property type="project" value="UniProtKB-KW"/>
</dbReference>
<dbReference type="PROSITE" id="PS00435">
    <property type="entry name" value="PEROXIDASE_1"/>
    <property type="match status" value="1"/>
</dbReference>
<feature type="binding site" evidence="15">
    <location>
        <position position="150"/>
    </location>
    <ligand>
        <name>Ca(2+)</name>
        <dbReference type="ChEBI" id="CHEBI:29108"/>
        <label>1</label>
    </ligand>
</feature>
<dbReference type="GO" id="GO:0005576">
    <property type="term" value="C:extracellular region"/>
    <property type="evidence" value="ECO:0007669"/>
    <property type="project" value="UniProtKB-SubCell"/>
</dbReference>
<evidence type="ECO:0000256" key="16">
    <source>
        <dbReference type="PIRSR" id="PIRSR601621-3"/>
    </source>
</evidence>
<feature type="domain" description="Plant heme peroxidase family profile" evidence="20">
    <location>
        <begin position="177"/>
        <end position="385"/>
    </location>
</feature>
<keyword evidence="22" id="KW-1185">Reference proteome</keyword>
<proteinExistence type="inferred from homology"/>
<dbReference type="STRING" id="1884261.A0A5C3QR33"/>
<evidence type="ECO:0000256" key="14">
    <source>
        <dbReference type="PIRSR" id="PIRSR601621-1"/>
    </source>
</evidence>
<keyword evidence="7" id="KW-0732">Signal</keyword>
<dbReference type="Pfam" id="PF00141">
    <property type="entry name" value="peroxidase"/>
    <property type="match status" value="1"/>
</dbReference>
<dbReference type="InterPro" id="IPR010255">
    <property type="entry name" value="Haem_peroxidase_sf"/>
</dbReference>
<feature type="disulfide bond" evidence="17">
    <location>
        <begin position="136"/>
        <end position="217"/>
    </location>
</feature>
<evidence type="ECO:0000256" key="6">
    <source>
        <dbReference type="ARBA" id="ARBA00022723"/>
    </source>
</evidence>
<dbReference type="PANTHER" id="PTHR31356:SF66">
    <property type="entry name" value="CATALASE-PEROXIDASE"/>
    <property type="match status" value="1"/>
</dbReference>
<evidence type="ECO:0000256" key="4">
    <source>
        <dbReference type="ARBA" id="ARBA00022559"/>
    </source>
</evidence>
<evidence type="ECO:0000259" key="20">
    <source>
        <dbReference type="PROSITE" id="PS50873"/>
    </source>
</evidence>
<dbReference type="AlphaFoldDB" id="A0A5C3QR33"/>
<evidence type="ECO:0000256" key="11">
    <source>
        <dbReference type="ARBA" id="ARBA00023157"/>
    </source>
</evidence>
<evidence type="ECO:0000256" key="10">
    <source>
        <dbReference type="ARBA" id="ARBA00023004"/>
    </source>
</evidence>
<dbReference type="PANTHER" id="PTHR31356">
    <property type="entry name" value="THYLAKOID LUMENAL 29 KDA PROTEIN, CHLOROPLASTIC-RELATED"/>
    <property type="match status" value="1"/>
</dbReference>
<keyword evidence="12" id="KW-0325">Glycoprotein</keyword>
<dbReference type="SUPFAM" id="SSF48113">
    <property type="entry name" value="Heme-dependent peroxidases"/>
    <property type="match status" value="1"/>
</dbReference>
<feature type="binding site" evidence="15">
    <location>
        <position position="297"/>
    </location>
    <ligand>
        <name>Ca(2+)</name>
        <dbReference type="ChEBI" id="CHEBI:29108"/>
        <label>2</label>
    </ligand>
</feature>
<feature type="binding site" evidence="15">
    <location>
        <position position="292"/>
    </location>
    <ligand>
        <name>Ca(2+)</name>
        <dbReference type="ChEBI" id="CHEBI:29108"/>
        <label>2</label>
    </ligand>
</feature>
<dbReference type="EC" id="1.11.1.-" evidence="18"/>
<dbReference type="GO" id="GO:0000302">
    <property type="term" value="P:response to reactive oxygen species"/>
    <property type="evidence" value="ECO:0007669"/>
    <property type="project" value="TreeGrafter"/>
</dbReference>
<evidence type="ECO:0000256" key="13">
    <source>
        <dbReference type="ARBA" id="ARBA00023324"/>
    </source>
</evidence>
<comment type="subcellular location">
    <subcellularLocation>
        <location evidence="1">Secreted</location>
    </subcellularLocation>
</comment>
<feature type="binding site" evidence="15">
    <location>
        <position position="273"/>
    </location>
    <ligand>
        <name>Ca(2+)</name>
        <dbReference type="ChEBI" id="CHEBI:29108"/>
        <label>2</label>
    </ligand>
</feature>
<dbReference type="Gene3D" id="1.10.520.10">
    <property type="match status" value="1"/>
</dbReference>
<dbReference type="PRINTS" id="PR00458">
    <property type="entry name" value="PEROXIDASE"/>
</dbReference>
<feature type="compositionally biased region" description="Acidic residues" evidence="19">
    <location>
        <begin position="436"/>
        <end position="486"/>
    </location>
</feature>
<feature type="active site" description="Proton acceptor" evidence="14">
    <location>
        <position position="149"/>
    </location>
</feature>
<dbReference type="PRINTS" id="PR00462">
    <property type="entry name" value="LIGNINASE"/>
</dbReference>
<evidence type="ECO:0000256" key="9">
    <source>
        <dbReference type="ARBA" id="ARBA00023002"/>
    </source>
</evidence>
<evidence type="ECO:0000256" key="17">
    <source>
        <dbReference type="PIRSR" id="PIRSR601621-4"/>
    </source>
</evidence>
<dbReference type="GO" id="GO:0046872">
    <property type="term" value="F:metal ion binding"/>
    <property type="evidence" value="ECO:0007669"/>
    <property type="project" value="UniProtKB-UniRule"/>
</dbReference>
<organism evidence="21 22">
    <name type="scientific">Pterulicium gracile</name>
    <dbReference type="NCBI Taxonomy" id="1884261"/>
    <lineage>
        <taxon>Eukaryota</taxon>
        <taxon>Fungi</taxon>
        <taxon>Dikarya</taxon>
        <taxon>Basidiomycota</taxon>
        <taxon>Agaricomycotina</taxon>
        <taxon>Agaricomycetes</taxon>
        <taxon>Agaricomycetidae</taxon>
        <taxon>Agaricales</taxon>
        <taxon>Pleurotineae</taxon>
        <taxon>Pterulaceae</taxon>
        <taxon>Pterulicium</taxon>
    </lineage>
</organism>
<accession>A0A5C3QR33</accession>
<reference evidence="21 22" key="1">
    <citation type="journal article" date="2019" name="Nat. Ecol. Evol.">
        <title>Megaphylogeny resolves global patterns of mushroom evolution.</title>
        <authorList>
            <person name="Varga T."/>
            <person name="Krizsan K."/>
            <person name="Foldi C."/>
            <person name="Dima B."/>
            <person name="Sanchez-Garcia M."/>
            <person name="Sanchez-Ramirez S."/>
            <person name="Szollosi G.J."/>
            <person name="Szarkandi J.G."/>
            <person name="Papp V."/>
            <person name="Albert L."/>
            <person name="Andreopoulos W."/>
            <person name="Angelini C."/>
            <person name="Antonin V."/>
            <person name="Barry K.W."/>
            <person name="Bougher N.L."/>
            <person name="Buchanan P."/>
            <person name="Buyck B."/>
            <person name="Bense V."/>
            <person name="Catcheside P."/>
            <person name="Chovatia M."/>
            <person name="Cooper J."/>
            <person name="Damon W."/>
            <person name="Desjardin D."/>
            <person name="Finy P."/>
            <person name="Geml J."/>
            <person name="Haridas S."/>
            <person name="Hughes K."/>
            <person name="Justo A."/>
            <person name="Karasinski D."/>
            <person name="Kautmanova I."/>
            <person name="Kiss B."/>
            <person name="Kocsube S."/>
            <person name="Kotiranta H."/>
            <person name="LaButti K.M."/>
            <person name="Lechner B.E."/>
            <person name="Liimatainen K."/>
            <person name="Lipzen A."/>
            <person name="Lukacs Z."/>
            <person name="Mihaltcheva S."/>
            <person name="Morgado L.N."/>
            <person name="Niskanen T."/>
            <person name="Noordeloos M.E."/>
            <person name="Ohm R.A."/>
            <person name="Ortiz-Santana B."/>
            <person name="Ovrebo C."/>
            <person name="Racz N."/>
            <person name="Riley R."/>
            <person name="Savchenko A."/>
            <person name="Shiryaev A."/>
            <person name="Soop K."/>
            <person name="Spirin V."/>
            <person name="Szebenyi C."/>
            <person name="Tomsovsky M."/>
            <person name="Tulloss R.E."/>
            <person name="Uehling J."/>
            <person name="Grigoriev I.V."/>
            <person name="Vagvolgyi C."/>
            <person name="Papp T."/>
            <person name="Martin F.M."/>
            <person name="Miettinen O."/>
            <person name="Hibbett D.S."/>
            <person name="Nagy L.G."/>
        </authorList>
    </citation>
    <scope>NUCLEOTIDE SEQUENCE [LARGE SCALE GENOMIC DNA]</scope>
    <source>
        <strain evidence="21 22">CBS 309.79</strain>
    </source>
</reference>
<dbReference type="InterPro" id="IPR044831">
    <property type="entry name" value="Ccp1-like"/>
</dbReference>
<dbReference type="OrthoDB" id="2113341at2759"/>
<evidence type="ECO:0000256" key="8">
    <source>
        <dbReference type="ARBA" id="ARBA00022837"/>
    </source>
</evidence>
<keyword evidence="8 15" id="KW-0106">Calcium</keyword>
<dbReference type="Gene3D" id="1.10.420.10">
    <property type="entry name" value="Peroxidase, domain 2"/>
    <property type="match status" value="1"/>
</dbReference>
<evidence type="ECO:0000313" key="22">
    <source>
        <dbReference type="Proteomes" id="UP000305067"/>
    </source>
</evidence>
<dbReference type="Pfam" id="PF11895">
    <property type="entry name" value="Peroxidase_ext"/>
    <property type="match status" value="1"/>
</dbReference>
<evidence type="ECO:0000256" key="5">
    <source>
        <dbReference type="ARBA" id="ARBA00022617"/>
    </source>
</evidence>
<feature type="binding site" description="axial binding residue" evidence="15">
    <location>
        <position position="272"/>
    </location>
    <ligand>
        <name>heme b</name>
        <dbReference type="ChEBI" id="CHEBI:60344"/>
    </ligand>
    <ligandPart>
        <name>Fe</name>
        <dbReference type="ChEBI" id="CHEBI:18248"/>
    </ligandPart>
</feature>
<protein>
    <recommendedName>
        <fullName evidence="18">Peroxidase</fullName>
        <ecNumber evidence="18">1.11.1.-</ecNumber>
    </recommendedName>
</protein>
<evidence type="ECO:0000313" key="21">
    <source>
        <dbReference type="EMBL" id="TFL03280.1"/>
    </source>
</evidence>
<gene>
    <name evidence="21" type="ORF">BDV98DRAFT_379998</name>
</gene>
<feature type="disulfide bond" evidence="17">
    <location>
        <begin position="105"/>
        <end position="118"/>
    </location>
</feature>
<keyword evidence="6 15" id="KW-0479">Metal-binding</keyword>
<feature type="disulfide bond" evidence="17">
    <location>
        <begin position="345"/>
        <end position="410"/>
    </location>
</feature>
<evidence type="ECO:0000256" key="7">
    <source>
        <dbReference type="ARBA" id="ARBA00022729"/>
    </source>
</evidence>
<keyword evidence="9 18" id="KW-0560">Oxidoreductase</keyword>
<evidence type="ECO:0000256" key="1">
    <source>
        <dbReference type="ARBA" id="ARBA00004613"/>
    </source>
</evidence>
<dbReference type="PROSITE" id="PS50873">
    <property type="entry name" value="PEROXIDASE_4"/>
    <property type="match status" value="1"/>
</dbReference>
<feature type="disulfide bond" evidence="17">
    <location>
        <begin position="117"/>
        <end position="381"/>
    </location>
</feature>
<evidence type="ECO:0000256" key="3">
    <source>
        <dbReference type="ARBA" id="ARBA00022525"/>
    </source>
</evidence>
<comment type="similarity">
    <text evidence="2 18">Belongs to the peroxidase family. Ligninase subfamily.</text>
</comment>
<dbReference type="InterPro" id="IPR002016">
    <property type="entry name" value="Haem_peroxidase"/>
</dbReference>
<evidence type="ECO:0000256" key="15">
    <source>
        <dbReference type="PIRSR" id="PIRSR601621-2"/>
    </source>
</evidence>
<evidence type="ECO:0000256" key="18">
    <source>
        <dbReference type="RuleBase" id="RU363051"/>
    </source>
</evidence>
<keyword evidence="11 17" id="KW-1015">Disulfide bond</keyword>
<dbReference type="InterPro" id="IPR024589">
    <property type="entry name" value="Ligninase_C"/>
</dbReference>
<feature type="binding site" evidence="15">
    <location>
        <position position="162"/>
    </location>
    <ligand>
        <name>Ca(2+)</name>
        <dbReference type="ChEBI" id="CHEBI:29108"/>
        <label>1</label>
    </ligand>
</feature>
<dbReference type="InterPro" id="IPR019793">
    <property type="entry name" value="Peroxidases_heam-ligand_BS"/>
</dbReference>
<comment type="cofactor">
    <cofactor evidence="15 18">
        <name>Ca(2+)</name>
        <dbReference type="ChEBI" id="CHEBI:29108"/>
    </cofactor>
    <text evidence="15 18">Binds 2 calcium ions per subunit.</text>
</comment>
<evidence type="ECO:0000256" key="2">
    <source>
        <dbReference type="ARBA" id="ARBA00006089"/>
    </source>
</evidence>
<dbReference type="GO" id="GO:0020037">
    <property type="term" value="F:heme binding"/>
    <property type="evidence" value="ECO:0007669"/>
    <property type="project" value="UniProtKB-UniRule"/>
</dbReference>
<name>A0A5C3QR33_9AGAR</name>
<dbReference type="InterPro" id="IPR001621">
    <property type="entry name" value="Ligninase"/>
</dbReference>
<feature type="region of interest" description="Disordered" evidence="19">
    <location>
        <begin position="419"/>
        <end position="486"/>
    </location>
</feature>
<feature type="binding site" evidence="15">
    <location>
        <position position="166"/>
    </location>
    <ligand>
        <name>Ca(2+)</name>
        <dbReference type="ChEBI" id="CHEBI:29108"/>
        <label>1</label>
    </ligand>
</feature>
<keyword evidence="5 15" id="KW-0349">Heme</keyword>
<evidence type="ECO:0000256" key="19">
    <source>
        <dbReference type="SAM" id="MobiDB-lite"/>
    </source>
</evidence>
<sequence>MCFVPLCLCPTQATVQSNTVSARLCRRGRVELDSYSRSQCNEQSDLQSSTASATSSSLTFSSSTSIFSTSCADQYPAMKIAAFLALASFTAVDAAGWVPRAGTKCPGSQYTASNPKCCALYPVVDDLQSRLFKGICHNALRKTLRTVFHDAIGFSRIKGGGGADGSIFTFRDVELQFPGNNGMKGPIEMMDPYLTKWKDVSPGDLINLAIAVGLTNCKGAPRVPFLAGRPPPKAPSPPGLLPSETDSVSKILLRFADAGFSPDEVVALMGAHSMADSDHLDPSASGAPFDSTPNEFDSQFYLETQLKGTSYPGTGSHNGQAKSSVKGVMRLLSDHRLARDPRTTCQWQAMIDNQERLKKQFSDAMFKLSLVGQKKSAMYDCSEVIPPARSEKVSVSYPPTLSRRDVEQVCLLLPYPKLATRPGPPLVVPPLSGHGEDEEEEGDGGEEVPEEEEEEGPEEEEEGPEEEEEGPEEEEEDPEEEGLASW</sequence>
<dbReference type="GO" id="GO:0004601">
    <property type="term" value="F:peroxidase activity"/>
    <property type="evidence" value="ECO:0007669"/>
    <property type="project" value="UniProtKB-KW"/>
</dbReference>
<feature type="binding site" evidence="15">
    <location>
        <position position="290"/>
    </location>
    <ligand>
        <name>Ca(2+)</name>
        <dbReference type="ChEBI" id="CHEBI:29108"/>
        <label>2</label>
    </ligand>
</feature>
<feature type="binding site" evidence="15">
    <location>
        <position position="164"/>
    </location>
    <ligand>
        <name>Ca(2+)</name>
        <dbReference type="ChEBI" id="CHEBI:29108"/>
        <label>1</label>
    </ligand>
</feature>
<feature type="site" description="Transition state stabilizer" evidence="16">
    <location>
        <position position="145"/>
    </location>
</feature>
<keyword evidence="4 18" id="KW-0575">Peroxidase</keyword>
<evidence type="ECO:0000256" key="12">
    <source>
        <dbReference type="ARBA" id="ARBA00023180"/>
    </source>
</evidence>
<dbReference type="GO" id="GO:0034599">
    <property type="term" value="P:cellular response to oxidative stress"/>
    <property type="evidence" value="ECO:0007669"/>
    <property type="project" value="InterPro"/>
</dbReference>